<sequence>MPRYYFQIIDSRTAEPLEVSCEFVDVDTAKAEARQALAESAADGLPEAPLNMMSVELFDENRRPITEIRLILEEIRKN</sequence>
<dbReference type="Pfam" id="PF21834">
    <property type="entry name" value="DUF6894"/>
    <property type="match status" value="1"/>
</dbReference>
<dbReference type="EMBL" id="FNXB01000012">
    <property type="protein sequence ID" value="SEH87204.1"/>
    <property type="molecule type" value="Genomic_DNA"/>
</dbReference>
<gene>
    <name evidence="2" type="ORF">RTCCBAU85039_2810</name>
    <name evidence="3" type="ORF">SAMN05216228_1010168</name>
</gene>
<accession>A0A1H8L8W6</accession>
<feature type="domain" description="DUF6894" evidence="1">
    <location>
        <begin position="3"/>
        <end position="70"/>
    </location>
</feature>
<protein>
    <recommendedName>
        <fullName evidence="1">DUF6894 domain-containing protein</fullName>
    </recommendedName>
</protein>
<keyword evidence="5" id="KW-1185">Reference proteome</keyword>
<evidence type="ECO:0000313" key="3">
    <source>
        <dbReference type="EMBL" id="SEO01624.1"/>
    </source>
</evidence>
<reference evidence="3 5" key="3">
    <citation type="submission" date="2016-10" db="EMBL/GenBank/DDBJ databases">
        <authorList>
            <person name="Varghese N."/>
            <person name="Submissions S."/>
        </authorList>
    </citation>
    <scope>NUCLEOTIDE SEQUENCE [LARGE SCALE GENOMIC DNA]</scope>
    <source>
        <strain evidence="3 5">CGMCC 1.7071</strain>
    </source>
</reference>
<dbReference type="RefSeq" id="WP_072375970.1">
    <property type="nucleotide sequence ID" value="NZ_FNXB01000012.1"/>
</dbReference>
<reference evidence="4" key="2">
    <citation type="submission" date="2016-10" db="EMBL/GenBank/DDBJ databases">
        <authorList>
            <person name="Wibberg D."/>
        </authorList>
    </citation>
    <scope>NUCLEOTIDE SEQUENCE [LARGE SCALE GENOMIC DNA]</scope>
</reference>
<dbReference type="InterPro" id="IPR054189">
    <property type="entry name" value="DUF6894"/>
</dbReference>
<dbReference type="Proteomes" id="UP000198939">
    <property type="component" value="Unassembled WGS sequence"/>
</dbReference>
<evidence type="ECO:0000313" key="4">
    <source>
        <dbReference type="Proteomes" id="UP000183063"/>
    </source>
</evidence>
<dbReference type="AlphaFoldDB" id="A0A1H8L8W6"/>
<proteinExistence type="predicted"/>
<dbReference type="Proteomes" id="UP000183063">
    <property type="component" value="Unassembled WGS sequence"/>
</dbReference>
<name>A0A1H8L8W6_9HYPH</name>
<organism evidence="2 4">
    <name type="scientific">Rhizobium tibeticum</name>
    <dbReference type="NCBI Taxonomy" id="501024"/>
    <lineage>
        <taxon>Bacteria</taxon>
        <taxon>Pseudomonadati</taxon>
        <taxon>Pseudomonadota</taxon>
        <taxon>Alphaproteobacteria</taxon>
        <taxon>Hyphomicrobiales</taxon>
        <taxon>Rhizobiaceae</taxon>
        <taxon>Rhizobium/Agrobacterium group</taxon>
        <taxon>Rhizobium</taxon>
    </lineage>
</organism>
<reference evidence="2" key="1">
    <citation type="submission" date="2016-10" db="EMBL/GenBank/DDBJ databases">
        <authorList>
            <person name="de Groot N.N."/>
        </authorList>
    </citation>
    <scope>NUCLEOTIDE SEQUENCE [LARGE SCALE GENOMIC DNA]</scope>
    <source>
        <strain evidence="2">CCBAU85039</strain>
    </source>
</reference>
<evidence type="ECO:0000313" key="2">
    <source>
        <dbReference type="EMBL" id="SEH87204.1"/>
    </source>
</evidence>
<dbReference type="EMBL" id="FOCV01000010">
    <property type="protein sequence ID" value="SEO01624.1"/>
    <property type="molecule type" value="Genomic_DNA"/>
</dbReference>
<evidence type="ECO:0000313" key="5">
    <source>
        <dbReference type="Proteomes" id="UP000198939"/>
    </source>
</evidence>
<evidence type="ECO:0000259" key="1">
    <source>
        <dbReference type="Pfam" id="PF21834"/>
    </source>
</evidence>